<evidence type="ECO:0000313" key="2">
    <source>
        <dbReference type="EMBL" id="NNH75876.1"/>
    </source>
</evidence>
<accession>A0A849CD51</accession>
<evidence type="ECO:0000259" key="1">
    <source>
        <dbReference type="Pfam" id="PF18737"/>
    </source>
</evidence>
<organism evidence="2 3">
    <name type="scientific">Nocardia uniformis</name>
    <dbReference type="NCBI Taxonomy" id="53432"/>
    <lineage>
        <taxon>Bacteria</taxon>
        <taxon>Bacillati</taxon>
        <taxon>Actinomycetota</taxon>
        <taxon>Actinomycetes</taxon>
        <taxon>Mycobacteriales</taxon>
        <taxon>Nocardiaceae</taxon>
        <taxon>Nocardia</taxon>
    </lineage>
</organism>
<feature type="domain" description="MAE-28990/MAE-18760-like HEPN" evidence="1">
    <location>
        <begin position="6"/>
        <end position="225"/>
    </location>
</feature>
<gene>
    <name evidence="2" type="ORF">HLB23_39515</name>
</gene>
<comment type="caution">
    <text evidence="2">The sequence shown here is derived from an EMBL/GenBank/DDBJ whole genome shotgun (WGS) entry which is preliminary data.</text>
</comment>
<dbReference type="RefSeq" id="WP_170264455.1">
    <property type="nucleotide sequence ID" value="NZ_JABELX010000029.1"/>
</dbReference>
<dbReference type="EMBL" id="JABELX010000029">
    <property type="protein sequence ID" value="NNH75876.1"/>
    <property type="molecule type" value="Genomic_DNA"/>
</dbReference>
<dbReference type="InterPro" id="IPR040788">
    <property type="entry name" value="HEPN_MAE_28990"/>
</dbReference>
<protein>
    <recommendedName>
        <fullName evidence="1">MAE-28990/MAE-18760-like HEPN domain-containing protein</fullName>
    </recommendedName>
</protein>
<name>A0A849CD51_9NOCA</name>
<sequence length="230" mass="26039">MTLARETFNERCLEVEQLLRYLEESEDPSSLSKPNTPKGETLRILRSSCYVMIYSMIESTMSVCLTDLASAVRNTATSIRELDDQIFARYLISKYNNKLITSSHDKGVSLAREFMDELDQRTIPQFSFAPPSGNCTENQIVKTLRGVGIELRLDPALNTRVKRKTSNDRTVIESLVQVRNDLAHGNRAFSEVGQDCTAFDLRATFELSIEFMAIVIGHFESYIEASGYLK</sequence>
<reference evidence="2 3" key="1">
    <citation type="submission" date="2020-05" db="EMBL/GenBank/DDBJ databases">
        <title>MicrobeNet Type strains.</title>
        <authorList>
            <person name="Nicholson A.C."/>
        </authorList>
    </citation>
    <scope>NUCLEOTIDE SEQUENCE [LARGE SCALE GENOMIC DNA]</scope>
    <source>
        <strain evidence="2 3">JCM 3224</strain>
    </source>
</reference>
<dbReference type="AlphaFoldDB" id="A0A849CD51"/>
<keyword evidence="3" id="KW-1185">Reference proteome</keyword>
<proteinExistence type="predicted"/>
<dbReference type="Proteomes" id="UP000586827">
    <property type="component" value="Unassembled WGS sequence"/>
</dbReference>
<evidence type="ECO:0000313" key="3">
    <source>
        <dbReference type="Proteomes" id="UP000586827"/>
    </source>
</evidence>
<dbReference type="Pfam" id="PF18737">
    <property type="entry name" value="HEPN_MAE_28990"/>
    <property type="match status" value="1"/>
</dbReference>